<evidence type="ECO:0000256" key="4">
    <source>
        <dbReference type="ARBA" id="ARBA00022840"/>
    </source>
</evidence>
<comment type="similarity">
    <text evidence="1">Belongs to the ABC transporter superfamily.</text>
</comment>
<dbReference type="CDD" id="cd03224">
    <property type="entry name" value="ABC_TM1139_LivF_branched"/>
    <property type="match status" value="1"/>
</dbReference>
<evidence type="ECO:0000313" key="8">
    <source>
        <dbReference type="Proteomes" id="UP001500842"/>
    </source>
</evidence>
<dbReference type="SMART" id="SM00382">
    <property type="entry name" value="AAA"/>
    <property type="match status" value="1"/>
</dbReference>
<dbReference type="Pfam" id="PF00005">
    <property type="entry name" value="ABC_tran"/>
    <property type="match status" value="1"/>
</dbReference>
<evidence type="ECO:0000256" key="2">
    <source>
        <dbReference type="ARBA" id="ARBA00022448"/>
    </source>
</evidence>
<name>A0ABN2BPM3_9ACTN</name>
<evidence type="ECO:0000256" key="3">
    <source>
        <dbReference type="ARBA" id="ARBA00022741"/>
    </source>
</evidence>
<evidence type="ECO:0000313" key="7">
    <source>
        <dbReference type="EMBL" id="GAA1545153.1"/>
    </source>
</evidence>
<evidence type="ECO:0000256" key="1">
    <source>
        <dbReference type="ARBA" id="ARBA00005417"/>
    </source>
</evidence>
<accession>A0ABN2BPM3</accession>
<proteinExistence type="inferred from homology"/>
<keyword evidence="8" id="KW-1185">Reference proteome</keyword>
<gene>
    <name evidence="7" type="ORF">GCM10009788_54440</name>
</gene>
<protein>
    <submittedName>
        <fullName evidence="7">ABC transporter ATP-binding protein</fullName>
    </submittedName>
</protein>
<evidence type="ECO:0000259" key="6">
    <source>
        <dbReference type="PROSITE" id="PS50893"/>
    </source>
</evidence>
<dbReference type="Proteomes" id="UP001500842">
    <property type="component" value="Unassembled WGS sequence"/>
</dbReference>
<feature type="domain" description="ABC transporter" evidence="6">
    <location>
        <begin position="5"/>
        <end position="233"/>
    </location>
</feature>
<sequence>MSILLQTRELVAGYGNIPAVRGVSIDVREGEVVSLLGPNGAGKSTTLLTLAGVLKPLGGEVEVLGARVAKAGAHLVARRGTVLVPEGRGLFRQLTVRENLRIRHPKRSPVTVESVLGYFPALEKVMDRTAGVLSGGEQQMVAIAGALLSAPRLIMLDELSLGLAPIIVERLLPTVRRIAQDTGAGVLLVEQHVSAALAVADRGYILVDGRIEHAGTAQELQGAAAAIEAAYLGGGTA</sequence>
<dbReference type="PANTHER" id="PTHR43820:SF4">
    <property type="entry name" value="HIGH-AFFINITY BRANCHED-CHAIN AMINO ACID TRANSPORT ATP-BINDING PROTEIN LIVF"/>
    <property type="match status" value="1"/>
</dbReference>
<evidence type="ECO:0000256" key="5">
    <source>
        <dbReference type="ARBA" id="ARBA00022970"/>
    </source>
</evidence>
<reference evidence="7 8" key="1">
    <citation type="journal article" date="2019" name="Int. J. Syst. Evol. Microbiol.">
        <title>The Global Catalogue of Microorganisms (GCM) 10K type strain sequencing project: providing services to taxonomists for standard genome sequencing and annotation.</title>
        <authorList>
            <consortium name="The Broad Institute Genomics Platform"/>
            <consortium name="The Broad Institute Genome Sequencing Center for Infectious Disease"/>
            <person name="Wu L."/>
            <person name="Ma J."/>
        </authorList>
    </citation>
    <scope>NUCLEOTIDE SEQUENCE [LARGE SCALE GENOMIC DNA]</scope>
    <source>
        <strain evidence="7 8">JCM 14942</strain>
    </source>
</reference>
<dbReference type="InterPro" id="IPR052156">
    <property type="entry name" value="BCAA_Transport_ATP-bd_LivF"/>
</dbReference>
<dbReference type="InterPro" id="IPR017871">
    <property type="entry name" value="ABC_transporter-like_CS"/>
</dbReference>
<keyword evidence="4 7" id="KW-0067">ATP-binding</keyword>
<dbReference type="InterPro" id="IPR003593">
    <property type="entry name" value="AAA+_ATPase"/>
</dbReference>
<dbReference type="InterPro" id="IPR003439">
    <property type="entry name" value="ABC_transporter-like_ATP-bd"/>
</dbReference>
<dbReference type="InterPro" id="IPR027417">
    <property type="entry name" value="P-loop_NTPase"/>
</dbReference>
<dbReference type="PROSITE" id="PS00211">
    <property type="entry name" value="ABC_TRANSPORTER_1"/>
    <property type="match status" value="1"/>
</dbReference>
<dbReference type="PANTHER" id="PTHR43820">
    <property type="entry name" value="HIGH-AFFINITY BRANCHED-CHAIN AMINO ACID TRANSPORT ATP-BINDING PROTEIN LIVF"/>
    <property type="match status" value="1"/>
</dbReference>
<keyword evidence="2" id="KW-0813">Transport</keyword>
<keyword evidence="3" id="KW-0547">Nucleotide-binding</keyword>
<dbReference type="Gene3D" id="3.40.50.300">
    <property type="entry name" value="P-loop containing nucleotide triphosphate hydrolases"/>
    <property type="match status" value="1"/>
</dbReference>
<organism evidence="7 8">
    <name type="scientific">Nocardioides humi</name>
    <dbReference type="NCBI Taxonomy" id="449461"/>
    <lineage>
        <taxon>Bacteria</taxon>
        <taxon>Bacillati</taxon>
        <taxon>Actinomycetota</taxon>
        <taxon>Actinomycetes</taxon>
        <taxon>Propionibacteriales</taxon>
        <taxon>Nocardioidaceae</taxon>
        <taxon>Nocardioides</taxon>
    </lineage>
</organism>
<keyword evidence="5" id="KW-0029">Amino-acid transport</keyword>
<dbReference type="PROSITE" id="PS50893">
    <property type="entry name" value="ABC_TRANSPORTER_2"/>
    <property type="match status" value="1"/>
</dbReference>
<dbReference type="SUPFAM" id="SSF52540">
    <property type="entry name" value="P-loop containing nucleoside triphosphate hydrolases"/>
    <property type="match status" value="1"/>
</dbReference>
<dbReference type="RefSeq" id="WP_141005565.1">
    <property type="nucleotide sequence ID" value="NZ_BAAAOR010000041.1"/>
</dbReference>
<dbReference type="EMBL" id="BAAAOR010000041">
    <property type="protein sequence ID" value="GAA1545153.1"/>
    <property type="molecule type" value="Genomic_DNA"/>
</dbReference>
<comment type="caution">
    <text evidence="7">The sequence shown here is derived from an EMBL/GenBank/DDBJ whole genome shotgun (WGS) entry which is preliminary data.</text>
</comment>
<dbReference type="GO" id="GO:0005524">
    <property type="term" value="F:ATP binding"/>
    <property type="evidence" value="ECO:0007669"/>
    <property type="project" value="UniProtKB-KW"/>
</dbReference>